<keyword evidence="2" id="KW-0472">Membrane</keyword>
<proteinExistence type="predicted"/>
<dbReference type="Proteomes" id="UP000198928">
    <property type="component" value="Unassembled WGS sequence"/>
</dbReference>
<feature type="transmembrane region" description="Helical" evidence="2">
    <location>
        <begin position="38"/>
        <end position="71"/>
    </location>
</feature>
<evidence type="ECO:0008006" key="5">
    <source>
        <dbReference type="Google" id="ProtNLM"/>
    </source>
</evidence>
<accession>A0A1I3TRH7</accession>
<feature type="compositionally biased region" description="Pro residues" evidence="1">
    <location>
        <begin position="1"/>
        <end position="10"/>
    </location>
</feature>
<feature type="transmembrane region" description="Helical" evidence="2">
    <location>
        <begin position="83"/>
        <end position="110"/>
    </location>
</feature>
<organism evidence="3 4">
    <name type="scientific">Streptomyces pini</name>
    <dbReference type="NCBI Taxonomy" id="1520580"/>
    <lineage>
        <taxon>Bacteria</taxon>
        <taxon>Bacillati</taxon>
        <taxon>Actinomycetota</taxon>
        <taxon>Actinomycetes</taxon>
        <taxon>Kitasatosporales</taxon>
        <taxon>Streptomycetaceae</taxon>
        <taxon>Streptomyces</taxon>
    </lineage>
</organism>
<reference evidence="4" key="1">
    <citation type="submission" date="2016-10" db="EMBL/GenBank/DDBJ databases">
        <authorList>
            <person name="Varghese N."/>
            <person name="Submissions S."/>
        </authorList>
    </citation>
    <scope>NUCLEOTIDE SEQUENCE [LARGE SCALE GENOMIC DNA]</scope>
    <source>
        <strain evidence="4">PL19</strain>
    </source>
</reference>
<name>A0A1I3TRH7_9ACTN</name>
<evidence type="ECO:0000256" key="1">
    <source>
        <dbReference type="SAM" id="MobiDB-lite"/>
    </source>
</evidence>
<protein>
    <recommendedName>
        <fullName evidence="5">DUF4190 domain-containing protein</fullName>
    </recommendedName>
</protein>
<gene>
    <name evidence="3" type="ORF">SAMN05192584_10172</name>
</gene>
<keyword evidence="2" id="KW-1133">Transmembrane helix</keyword>
<dbReference type="AlphaFoldDB" id="A0A1I3TRH7"/>
<sequence>MPSHSYPPPQDWGHYGEPEPEPPPPEPPARPRDGMGVAALVLGLIALVMFWTALLGVVLGVLAVVFGVVGYRRVGRGEATNGWMALTGAITGFIGLALSTAVIAAAVAFLNSDEVDDFRDCMRNADTSSESQECVDDLRERYW</sequence>
<dbReference type="EMBL" id="FOSG01000001">
    <property type="protein sequence ID" value="SFJ73864.1"/>
    <property type="molecule type" value="Genomic_DNA"/>
</dbReference>
<keyword evidence="2" id="KW-0812">Transmembrane</keyword>
<evidence type="ECO:0000313" key="4">
    <source>
        <dbReference type="Proteomes" id="UP000198928"/>
    </source>
</evidence>
<evidence type="ECO:0000313" key="3">
    <source>
        <dbReference type="EMBL" id="SFJ73864.1"/>
    </source>
</evidence>
<dbReference type="OrthoDB" id="4258104at2"/>
<evidence type="ECO:0000256" key="2">
    <source>
        <dbReference type="SAM" id="Phobius"/>
    </source>
</evidence>
<dbReference type="RefSeq" id="WP_093846530.1">
    <property type="nucleotide sequence ID" value="NZ_FOSG01000001.1"/>
</dbReference>
<feature type="region of interest" description="Disordered" evidence="1">
    <location>
        <begin position="1"/>
        <end position="31"/>
    </location>
</feature>
<keyword evidence="4" id="KW-1185">Reference proteome</keyword>